<dbReference type="VEuPathDB" id="FungiDB:FOZG_05187"/>
<name>A0A2H3TU69_FUSOX</name>
<evidence type="ECO:0000313" key="7">
    <source>
        <dbReference type="EMBL" id="SCO91215.1"/>
    </source>
</evidence>
<dbReference type="PANTHER" id="PTHR33572:SF17">
    <property type="entry name" value="SEXUAL DEVELOPMENT REGULATOR VELC"/>
    <property type="match status" value="1"/>
</dbReference>
<reference evidence="8" key="1">
    <citation type="submission" date="2016-09" db="EMBL/GenBank/DDBJ databases">
        <authorList>
            <person name="Guldener U."/>
        </authorList>
    </citation>
    <scope>NUCLEOTIDE SEQUENCE [LARGE SCALE GENOMIC DNA]</scope>
    <source>
        <strain evidence="8">V64-1</strain>
    </source>
</reference>
<sequence>MASHVQSRIASHDGVEQSSYSLQILQQPRSARACGHGESDRRYIDPPFIIKLMTKDPNRVTRGVNPEPDVSFFMTCKLCDQGGTEYKPVERYDGQRTSGYQRLLGQCVCTDFWGHDEKGQKGWFFWFSELSVRWPGKYRLEVTVVKIKLSESKTGRIPEVGKAMSDTFEVFSAKDFEGYAECTELTRILKIQGGIFSRAIVTKCRGDEYGNEDGTMQSNRTPVTDLGD</sequence>
<dbReference type="InterPro" id="IPR021740">
    <property type="entry name" value="Velvet"/>
</dbReference>
<accession>A0A2H3TU69</accession>
<evidence type="ECO:0000256" key="3">
    <source>
        <dbReference type="ARBA" id="ARBA00023015"/>
    </source>
</evidence>
<evidence type="ECO:0000256" key="4">
    <source>
        <dbReference type="ARBA" id="ARBA00023163"/>
    </source>
</evidence>
<keyword evidence="5" id="KW-0539">Nucleus</keyword>
<dbReference type="InterPro" id="IPR038491">
    <property type="entry name" value="Velvet_dom_sf"/>
</dbReference>
<proteinExistence type="predicted"/>
<dbReference type="EMBL" id="FMJY01000009">
    <property type="protein sequence ID" value="SCO91215.1"/>
    <property type="molecule type" value="Genomic_DNA"/>
</dbReference>
<dbReference type="VEuPathDB" id="FungiDB:FOIG_05756"/>
<dbReference type="PANTHER" id="PTHR33572">
    <property type="entry name" value="SPORE DEVELOPMENT REGULATOR VOSA"/>
    <property type="match status" value="1"/>
</dbReference>
<dbReference type="VEuPathDB" id="FungiDB:FOC1_g10013709"/>
<dbReference type="VEuPathDB" id="FungiDB:FOMG_05017"/>
<dbReference type="Pfam" id="PF11754">
    <property type="entry name" value="Velvet"/>
    <property type="match status" value="2"/>
</dbReference>
<dbReference type="OrthoDB" id="3056235at2759"/>
<dbReference type="VEuPathDB" id="FungiDB:HZS61_009956"/>
<keyword evidence="3" id="KW-0805">Transcription regulation</keyword>
<evidence type="ECO:0000313" key="8">
    <source>
        <dbReference type="Proteomes" id="UP000219369"/>
    </source>
</evidence>
<keyword evidence="4" id="KW-0804">Transcription</keyword>
<dbReference type="GO" id="GO:0030435">
    <property type="term" value="P:sporulation resulting in formation of a cellular spore"/>
    <property type="evidence" value="ECO:0007669"/>
    <property type="project" value="UniProtKB-KW"/>
</dbReference>
<comment type="subcellular location">
    <subcellularLocation>
        <location evidence="1">Nucleus</location>
    </subcellularLocation>
</comment>
<keyword evidence="2" id="KW-0749">Sporulation</keyword>
<dbReference type="Gene3D" id="2.60.40.3960">
    <property type="entry name" value="Velvet domain"/>
    <property type="match status" value="1"/>
</dbReference>
<evidence type="ECO:0000256" key="2">
    <source>
        <dbReference type="ARBA" id="ARBA00022969"/>
    </source>
</evidence>
<organism evidence="7 8">
    <name type="scientific">Fusarium oxysporum</name>
    <name type="common">Fusarium vascular wilt</name>
    <dbReference type="NCBI Taxonomy" id="5507"/>
    <lineage>
        <taxon>Eukaryota</taxon>
        <taxon>Fungi</taxon>
        <taxon>Dikarya</taxon>
        <taxon>Ascomycota</taxon>
        <taxon>Pezizomycotina</taxon>
        <taxon>Sordariomycetes</taxon>
        <taxon>Hypocreomycetidae</taxon>
        <taxon>Hypocreales</taxon>
        <taxon>Nectriaceae</taxon>
        <taxon>Fusarium</taxon>
        <taxon>Fusarium oxysporum species complex</taxon>
    </lineage>
</organism>
<gene>
    <name evidence="7" type="ORF">FRV6_15343</name>
</gene>
<feature type="domain" description="Velvet" evidence="6">
    <location>
        <begin position="15"/>
        <end position="199"/>
    </location>
</feature>
<dbReference type="AlphaFoldDB" id="A0A2H3TU69"/>
<evidence type="ECO:0000256" key="5">
    <source>
        <dbReference type="ARBA" id="ARBA00023242"/>
    </source>
</evidence>
<dbReference type="InterPro" id="IPR037525">
    <property type="entry name" value="Velvet_dom"/>
</dbReference>
<evidence type="ECO:0000256" key="1">
    <source>
        <dbReference type="ARBA" id="ARBA00004123"/>
    </source>
</evidence>
<protein>
    <recommendedName>
        <fullName evidence="6">Velvet domain-containing protein</fullName>
    </recommendedName>
</protein>
<dbReference type="GO" id="GO:0005634">
    <property type="term" value="C:nucleus"/>
    <property type="evidence" value="ECO:0007669"/>
    <property type="project" value="UniProtKB-SubCell"/>
</dbReference>
<dbReference type="Proteomes" id="UP000219369">
    <property type="component" value="Unassembled WGS sequence"/>
</dbReference>
<dbReference type="VEuPathDB" id="FungiDB:FOC4_g10010371"/>
<dbReference type="PROSITE" id="PS51821">
    <property type="entry name" value="VELVET"/>
    <property type="match status" value="1"/>
</dbReference>
<evidence type="ECO:0000259" key="6">
    <source>
        <dbReference type="PROSITE" id="PS51821"/>
    </source>
</evidence>